<feature type="region of interest" description="Disordered" evidence="1">
    <location>
        <begin position="154"/>
        <end position="175"/>
    </location>
</feature>
<dbReference type="EMBL" id="JAAOAO010000632">
    <property type="protein sequence ID" value="KAF5534511.1"/>
    <property type="molecule type" value="Genomic_DNA"/>
</dbReference>
<keyword evidence="3" id="KW-1185">Reference proteome</keyword>
<feature type="region of interest" description="Disordered" evidence="1">
    <location>
        <begin position="99"/>
        <end position="136"/>
    </location>
</feature>
<sequence>MVLIPHSDPVPEQDRDNIEKSNTWMYTGSNLRQNTASSDYQERHRKETAERAVRNYMSRFLIDYPPLLAKEYLSLLFRQRGVPSVDMFTLRLGREGEVLRGHRGDRASGDNHAHDDGGEQPDQGEDGRVENVEGGREDGCGLAVVRELQHVRAIDHVRDPQEGLEDDPNGDDARVRDHVVELLPGPELEDRRDPAPVDTPVHEVEDPTRHVQAQVHGLDHVRARVHAVLWVPEGERVFVPVLGRARENGHERREDPVPEHDEEDGRRHVLDRIRCQSVYSNNNLNVHESEHVSLGVFDVQPQLPLVLGVVVVHDLVSDLARVQVHVRECALLRHRARDVALGVGRHRVHGDVPGREYRRVLQPHYAPVQVRDVDASLALHRV</sequence>
<dbReference type="Proteomes" id="UP000574317">
    <property type="component" value="Unassembled WGS sequence"/>
</dbReference>
<organism evidence="2 3">
    <name type="scientific">Fusarium napiforme</name>
    <dbReference type="NCBI Taxonomy" id="42672"/>
    <lineage>
        <taxon>Eukaryota</taxon>
        <taxon>Fungi</taxon>
        <taxon>Dikarya</taxon>
        <taxon>Ascomycota</taxon>
        <taxon>Pezizomycotina</taxon>
        <taxon>Sordariomycetes</taxon>
        <taxon>Hypocreomycetidae</taxon>
        <taxon>Hypocreales</taxon>
        <taxon>Nectriaceae</taxon>
        <taxon>Fusarium</taxon>
        <taxon>Fusarium fujikuroi species complex</taxon>
    </lineage>
</organism>
<evidence type="ECO:0000313" key="3">
    <source>
        <dbReference type="Proteomes" id="UP000574317"/>
    </source>
</evidence>
<feature type="compositionally biased region" description="Basic and acidic residues" evidence="1">
    <location>
        <begin position="125"/>
        <end position="136"/>
    </location>
</feature>
<protein>
    <submittedName>
        <fullName evidence="2">Uncharacterized protein</fullName>
    </submittedName>
</protein>
<name>A0A8H5IHE0_9HYPO</name>
<feature type="compositionally biased region" description="Basic and acidic residues" evidence="1">
    <location>
        <begin position="99"/>
        <end position="117"/>
    </location>
</feature>
<comment type="caution">
    <text evidence="2">The sequence shown here is derived from an EMBL/GenBank/DDBJ whole genome shotgun (WGS) entry which is preliminary data.</text>
</comment>
<accession>A0A8H5IHE0</accession>
<gene>
    <name evidence="2" type="ORF">FNAPI_12341</name>
</gene>
<reference evidence="2 3" key="1">
    <citation type="submission" date="2020-05" db="EMBL/GenBank/DDBJ databases">
        <title>Identification and distribution of gene clusters putatively required for synthesis of sphingolipid metabolism inhibitors in phylogenetically diverse species of the filamentous fungus Fusarium.</title>
        <authorList>
            <person name="Kim H.-S."/>
            <person name="Busman M."/>
            <person name="Brown D.W."/>
            <person name="Divon H."/>
            <person name="Uhlig S."/>
            <person name="Proctor R.H."/>
        </authorList>
    </citation>
    <scope>NUCLEOTIDE SEQUENCE [LARGE SCALE GENOMIC DNA]</scope>
    <source>
        <strain evidence="2 3">NRRL 25196</strain>
    </source>
</reference>
<proteinExistence type="predicted"/>
<dbReference type="AlphaFoldDB" id="A0A8H5IHE0"/>
<evidence type="ECO:0000256" key="1">
    <source>
        <dbReference type="SAM" id="MobiDB-lite"/>
    </source>
</evidence>
<evidence type="ECO:0000313" key="2">
    <source>
        <dbReference type="EMBL" id="KAF5534511.1"/>
    </source>
</evidence>